<dbReference type="InterPro" id="IPR002347">
    <property type="entry name" value="SDR_fam"/>
</dbReference>
<organism evidence="4 5">
    <name type="scientific">Trichomonascus ciferrii</name>
    <dbReference type="NCBI Taxonomy" id="44093"/>
    <lineage>
        <taxon>Eukaryota</taxon>
        <taxon>Fungi</taxon>
        <taxon>Dikarya</taxon>
        <taxon>Ascomycota</taxon>
        <taxon>Saccharomycotina</taxon>
        <taxon>Dipodascomycetes</taxon>
        <taxon>Dipodascales</taxon>
        <taxon>Trichomonascaceae</taxon>
        <taxon>Trichomonascus</taxon>
        <taxon>Trichomonascus ciferrii complex</taxon>
    </lineage>
</organism>
<dbReference type="GO" id="GO:0016616">
    <property type="term" value="F:oxidoreductase activity, acting on the CH-OH group of donors, NAD or NADP as acceptor"/>
    <property type="evidence" value="ECO:0007669"/>
    <property type="project" value="TreeGrafter"/>
</dbReference>
<gene>
    <name evidence="4" type="ORF">TRICI_001476</name>
</gene>
<evidence type="ECO:0000313" key="4">
    <source>
        <dbReference type="EMBL" id="KAA8916367.1"/>
    </source>
</evidence>
<dbReference type="EMBL" id="SWFS01000105">
    <property type="protein sequence ID" value="KAA8916367.1"/>
    <property type="molecule type" value="Genomic_DNA"/>
</dbReference>
<accession>A0A642V9X8</accession>
<reference evidence="4" key="1">
    <citation type="journal article" date="2019" name="G3 (Bethesda)">
        <title>Genome Assemblies of Two Rare Opportunistic Yeast Pathogens: Diutina rugosa (syn. Candida rugosa) and Trichomonascus ciferrii (syn. Candida ciferrii).</title>
        <authorList>
            <person name="Mixao V."/>
            <person name="Saus E."/>
            <person name="Hansen A.P."/>
            <person name="Lass-Florl C."/>
            <person name="Gabaldon T."/>
        </authorList>
    </citation>
    <scope>NUCLEOTIDE SEQUENCE</scope>
    <source>
        <strain evidence="4">CBS 4856</strain>
    </source>
</reference>
<evidence type="ECO:0000256" key="3">
    <source>
        <dbReference type="ARBA" id="ARBA00023002"/>
    </source>
</evidence>
<keyword evidence="5" id="KW-1185">Reference proteome</keyword>
<keyword evidence="2" id="KW-0521">NADP</keyword>
<dbReference type="SUPFAM" id="SSF51735">
    <property type="entry name" value="NAD(P)-binding Rossmann-fold domains"/>
    <property type="match status" value="1"/>
</dbReference>
<protein>
    <submittedName>
        <fullName evidence="4">Uncharacterized protein</fullName>
    </submittedName>
</protein>
<sequence>MVDRKVLMAAPNFLGEDKSLTPDQKALKRFSVAGKNVVITGGAGGLGLDSAYALLEHGAEGVLLLDLNVKQLEETRRTVRELYPDRTIEVKQVDVTNYKQVLKSVEYASKVLKSIDIVLPFAGVSGGEGDGDAPDRVETWQQIMDINTTGVFYVTKSFGDYMVKQGKGGSIIMTASLAGHSFCVPCPIAYGASKSAVLSMRTNFAKLYGRAGIRVNSISPGFFKSPMTEELSGGILEKDFQRKSTTGRFGQRGEISGIVVLLASGAGSFISGADLVIDGGYSAKL</sequence>
<dbReference type="OrthoDB" id="294295at2759"/>
<comment type="similarity">
    <text evidence="1">Belongs to the short-chain dehydrogenases/reductases (SDR) family.</text>
</comment>
<dbReference type="PRINTS" id="PR00081">
    <property type="entry name" value="GDHRDH"/>
</dbReference>
<evidence type="ECO:0000256" key="1">
    <source>
        <dbReference type="ARBA" id="ARBA00006484"/>
    </source>
</evidence>
<comment type="caution">
    <text evidence="4">The sequence shown here is derived from an EMBL/GenBank/DDBJ whole genome shotgun (WGS) entry which is preliminary data.</text>
</comment>
<dbReference type="Gene3D" id="3.40.50.720">
    <property type="entry name" value="NAD(P)-binding Rossmann-like Domain"/>
    <property type="match status" value="1"/>
</dbReference>
<dbReference type="FunFam" id="3.40.50.720:FF:000084">
    <property type="entry name" value="Short-chain dehydrogenase reductase"/>
    <property type="match status" value="1"/>
</dbReference>
<dbReference type="InterPro" id="IPR036291">
    <property type="entry name" value="NAD(P)-bd_dom_sf"/>
</dbReference>
<keyword evidence="3" id="KW-0560">Oxidoreductase</keyword>
<evidence type="ECO:0000256" key="2">
    <source>
        <dbReference type="ARBA" id="ARBA00022857"/>
    </source>
</evidence>
<dbReference type="Proteomes" id="UP000761534">
    <property type="component" value="Unassembled WGS sequence"/>
</dbReference>
<dbReference type="PANTHER" id="PTHR42760">
    <property type="entry name" value="SHORT-CHAIN DEHYDROGENASES/REDUCTASES FAMILY MEMBER"/>
    <property type="match status" value="1"/>
</dbReference>
<dbReference type="AlphaFoldDB" id="A0A642V9X8"/>
<proteinExistence type="inferred from homology"/>
<evidence type="ECO:0000313" key="5">
    <source>
        <dbReference type="Proteomes" id="UP000761534"/>
    </source>
</evidence>
<name>A0A642V9X8_9ASCO</name>
<dbReference type="VEuPathDB" id="FungiDB:TRICI_001476"/>
<dbReference type="Pfam" id="PF13561">
    <property type="entry name" value="adh_short_C2"/>
    <property type="match status" value="1"/>
</dbReference>
<dbReference type="PANTHER" id="PTHR42760:SF115">
    <property type="entry name" value="3-OXOACYL-[ACYL-CARRIER-PROTEIN] REDUCTASE FABG"/>
    <property type="match status" value="1"/>
</dbReference>